<keyword evidence="2" id="KW-1185">Reference proteome</keyword>
<gene>
    <name evidence="1" type="ORF">MRATA1EN1_LOCUS19911</name>
</gene>
<organism evidence="1 2">
    <name type="scientific">Rangifer tarandus platyrhynchus</name>
    <name type="common">Svalbard reindeer</name>
    <dbReference type="NCBI Taxonomy" id="3082113"/>
    <lineage>
        <taxon>Eukaryota</taxon>
        <taxon>Metazoa</taxon>
        <taxon>Chordata</taxon>
        <taxon>Craniata</taxon>
        <taxon>Vertebrata</taxon>
        <taxon>Euteleostomi</taxon>
        <taxon>Mammalia</taxon>
        <taxon>Eutheria</taxon>
        <taxon>Laurasiatheria</taxon>
        <taxon>Artiodactyla</taxon>
        <taxon>Ruminantia</taxon>
        <taxon>Pecora</taxon>
        <taxon>Cervidae</taxon>
        <taxon>Odocoileinae</taxon>
        <taxon>Rangifer</taxon>
    </lineage>
</organism>
<accession>A0ABN8ZB27</accession>
<protein>
    <submittedName>
        <fullName evidence="1">Uncharacterized protein</fullName>
    </submittedName>
</protein>
<dbReference type="Proteomes" id="UP001176941">
    <property type="component" value="Chromosome 3"/>
</dbReference>
<dbReference type="EMBL" id="OX459939">
    <property type="protein sequence ID" value="CAI9170949.1"/>
    <property type="molecule type" value="Genomic_DNA"/>
</dbReference>
<name>A0ABN8ZB27_RANTA</name>
<evidence type="ECO:0000313" key="1">
    <source>
        <dbReference type="EMBL" id="CAI9170949.1"/>
    </source>
</evidence>
<evidence type="ECO:0000313" key="2">
    <source>
        <dbReference type="Proteomes" id="UP001176941"/>
    </source>
</evidence>
<sequence>MPGTATEEDTPHFRCCKTCCPPGGGAMPGTGTEEDAPQTHARDGERFWNRHRSPVGTELRLPLWRRSDTASTAPGHWLVLTGNGSRVGSWSALSVVYTVRSGSGRLKERPRV</sequence>
<proteinExistence type="predicted"/>
<reference evidence="1" key="1">
    <citation type="submission" date="2023-04" db="EMBL/GenBank/DDBJ databases">
        <authorList>
            <consortium name="ELIXIR-Norway"/>
        </authorList>
    </citation>
    <scope>NUCLEOTIDE SEQUENCE [LARGE SCALE GENOMIC DNA]</scope>
</reference>